<accession>A0A385G157</accession>
<dbReference type="EMBL" id="MH733011">
    <property type="protein sequence ID" value="AXV47725.1"/>
    <property type="molecule type" value="Genomic_DNA"/>
</dbReference>
<sequence>MPKKLLSFSVAKTTHVYDSAHLAYGLFHLLEISTPALLGWRM</sequence>
<organism evidence="1">
    <name type="scientific">Klebsiella pneumoniae</name>
    <dbReference type="NCBI Taxonomy" id="573"/>
    <lineage>
        <taxon>Bacteria</taxon>
        <taxon>Pseudomonadati</taxon>
        <taxon>Pseudomonadota</taxon>
        <taxon>Gammaproteobacteria</taxon>
        <taxon>Enterobacterales</taxon>
        <taxon>Enterobacteriaceae</taxon>
        <taxon>Klebsiella/Raoultella group</taxon>
        <taxon>Klebsiella</taxon>
        <taxon>Klebsiella pneumoniae complex</taxon>
    </lineage>
</organism>
<dbReference type="RefSeq" id="WP_264862330.1">
    <property type="nucleotide sequence ID" value="NZ_JBKEOK010001557.1"/>
</dbReference>
<keyword evidence="1" id="KW-0614">Plasmid</keyword>
<dbReference type="AlphaFoldDB" id="A0A385G157"/>
<reference evidence="1" key="1">
    <citation type="submission" date="2018-08" db="EMBL/GenBank/DDBJ databases">
        <authorList>
            <person name="Mu J.-J."/>
            <person name="Lin Y.-C."/>
        </authorList>
    </citation>
    <scope>NUCLEOTIDE SEQUENCE</scope>
    <source>
        <strain evidence="1">KP16103</strain>
        <plasmid evidence="1">pKP16103-MCR-1</plasmid>
    </source>
</reference>
<evidence type="ECO:0000313" key="1">
    <source>
        <dbReference type="EMBL" id="AXV47725.1"/>
    </source>
</evidence>
<protein>
    <submittedName>
        <fullName evidence="1">Uncharacterized protein</fullName>
    </submittedName>
</protein>
<proteinExistence type="predicted"/>
<geneLocation type="plasmid" evidence="1">
    <name>pKP16103-MCR-1</name>
</geneLocation>
<name>A0A385G157_KLEPN</name>